<proteinExistence type="predicted"/>
<name>A0A6N3XA98_9SYNE</name>
<feature type="transmembrane region" description="Helical" evidence="1">
    <location>
        <begin position="57"/>
        <end position="76"/>
    </location>
</feature>
<gene>
    <name evidence="2" type="ORF">TH68_00355</name>
</gene>
<accession>A0A6N3XA98</accession>
<comment type="caution">
    <text evidence="2">The sequence shown here is derived from an EMBL/GenBank/DDBJ whole genome shotgun (WGS) entry which is preliminary data.</text>
</comment>
<feature type="transmembrane region" description="Helical" evidence="1">
    <location>
        <begin position="116"/>
        <end position="135"/>
    </location>
</feature>
<reference evidence="2 3" key="1">
    <citation type="submission" date="2015-01" db="EMBL/GenBank/DDBJ databases">
        <title>Lifestyle Evolution in Cyanobacterial Symbionts of Sponges.</title>
        <authorList>
            <person name="Burgsdorf I."/>
            <person name="Slaby B.M."/>
            <person name="Handley K.M."/>
            <person name="Haber M."/>
            <person name="Blom J."/>
            <person name="Marshall C.W."/>
            <person name="Gilbert J.A."/>
            <person name="Hentschel U."/>
            <person name="Steindler L."/>
        </authorList>
    </citation>
    <scope>NUCLEOTIDE SEQUENCE [LARGE SCALE GENOMIC DNA]</scope>
    <source>
        <strain evidence="2">142</strain>
    </source>
</reference>
<evidence type="ECO:0000313" key="3">
    <source>
        <dbReference type="Proteomes" id="UP000035054"/>
    </source>
</evidence>
<evidence type="ECO:0000256" key="1">
    <source>
        <dbReference type="SAM" id="Phobius"/>
    </source>
</evidence>
<feature type="transmembrane region" description="Helical" evidence="1">
    <location>
        <begin position="6"/>
        <end position="30"/>
    </location>
</feature>
<evidence type="ECO:0000313" key="2">
    <source>
        <dbReference type="EMBL" id="KKZ15433.1"/>
    </source>
</evidence>
<dbReference type="InterPro" id="IPR025067">
    <property type="entry name" value="DUF4079"/>
</dbReference>
<dbReference type="AlphaFoldDB" id="A0A6N3XA98"/>
<feature type="transmembrane region" description="Helical" evidence="1">
    <location>
        <begin position="207"/>
        <end position="225"/>
    </location>
</feature>
<dbReference type="Proteomes" id="UP000035054">
    <property type="component" value="Unassembled WGS sequence"/>
</dbReference>
<dbReference type="Pfam" id="PF13301">
    <property type="entry name" value="DUF4079"/>
    <property type="match status" value="1"/>
</dbReference>
<protein>
    <submittedName>
        <fullName evidence="2">Membrane protein</fullName>
    </submittedName>
</protein>
<feature type="transmembrane region" description="Helical" evidence="1">
    <location>
        <begin position="142"/>
        <end position="158"/>
    </location>
</feature>
<keyword evidence="1" id="KW-0472">Membrane</keyword>
<keyword evidence="1" id="KW-0812">Transmembrane</keyword>
<organism evidence="2 3">
    <name type="scientific">Candidatus Synechococcus spongiarum 142</name>
    <dbReference type="NCBI Taxonomy" id="1608213"/>
    <lineage>
        <taxon>Bacteria</taxon>
        <taxon>Bacillati</taxon>
        <taxon>Cyanobacteriota</taxon>
        <taxon>Cyanophyceae</taxon>
        <taxon>Synechococcales</taxon>
        <taxon>Synechococcaceae</taxon>
        <taxon>Synechococcus</taxon>
    </lineage>
</organism>
<sequence length="269" mass="29880">MEFVDWLWILHPALAVVVIYPLMGMVVYLARQTRHRRVDRAKLPATVGRNHRDLGKWLATGMVALVLVGIAVPILTKSFWLNPDPENLQALSVLLVHGADHAMAEDVGSPQNWRGLFLLLALAGTVIALAVLWRVQQRWQRILFALLTWAGVLGLGAQPEVWRVSDDPGTFAFWTSHYWTGVGLVALMLFSMAISPETTRRLGWRQVHITVSMVAAVLFVIQGISGTKDLLEIPLGWQKPAIYQCDFNARRCPGAEQTAAEPTVTHPVG</sequence>
<feature type="transmembrane region" description="Helical" evidence="1">
    <location>
        <begin position="178"/>
        <end position="195"/>
    </location>
</feature>
<keyword evidence="1" id="KW-1133">Transmembrane helix</keyword>
<dbReference type="EMBL" id="JXUO01000010">
    <property type="protein sequence ID" value="KKZ15433.1"/>
    <property type="molecule type" value="Genomic_DNA"/>
</dbReference>